<reference evidence="3" key="2">
    <citation type="journal article" date="2016" name="Sci. Rep.">
        <title>Dictyocaulus viviparus genome, variome and transcriptome elucidate lungworm biology and support future intervention.</title>
        <authorList>
            <person name="McNulty S.N."/>
            <person name="Strube C."/>
            <person name="Rosa B.A."/>
            <person name="Martin J.C."/>
            <person name="Tyagi R."/>
            <person name="Choi Y.J."/>
            <person name="Wang Q."/>
            <person name="Hallsworth Pepin K."/>
            <person name="Zhang X."/>
            <person name="Ozersky P."/>
            <person name="Wilson R.K."/>
            <person name="Sternberg P.W."/>
            <person name="Gasser R.B."/>
            <person name="Mitreva M."/>
        </authorList>
    </citation>
    <scope>NUCLEOTIDE SEQUENCE [LARGE SCALE GENOMIC DNA]</scope>
    <source>
        <strain evidence="3">HannoverDv2000</strain>
    </source>
</reference>
<dbReference type="EMBL" id="KN719404">
    <property type="protein sequence ID" value="KJH39896.1"/>
    <property type="molecule type" value="Genomic_DNA"/>
</dbReference>
<evidence type="ECO:0000313" key="3">
    <source>
        <dbReference type="Proteomes" id="UP000053766"/>
    </source>
</evidence>
<organism evidence="2 3">
    <name type="scientific">Dictyocaulus viviparus</name>
    <name type="common">Bovine lungworm</name>
    <dbReference type="NCBI Taxonomy" id="29172"/>
    <lineage>
        <taxon>Eukaryota</taxon>
        <taxon>Metazoa</taxon>
        <taxon>Ecdysozoa</taxon>
        <taxon>Nematoda</taxon>
        <taxon>Chromadorea</taxon>
        <taxon>Rhabditida</taxon>
        <taxon>Rhabditina</taxon>
        <taxon>Rhabditomorpha</taxon>
        <taxon>Strongyloidea</taxon>
        <taxon>Metastrongylidae</taxon>
        <taxon>Dictyocaulus</taxon>
    </lineage>
</organism>
<dbReference type="SUPFAM" id="SSF46579">
    <property type="entry name" value="Prefoldin"/>
    <property type="match status" value="1"/>
</dbReference>
<accession>A0A0D8XBQ0</accession>
<dbReference type="Proteomes" id="UP000053766">
    <property type="component" value="Unassembled WGS sequence"/>
</dbReference>
<evidence type="ECO:0000313" key="2">
    <source>
        <dbReference type="EMBL" id="KJH39896.1"/>
    </source>
</evidence>
<protein>
    <submittedName>
        <fullName evidence="2">Uncharacterized protein</fullName>
    </submittedName>
</protein>
<keyword evidence="1" id="KW-0175">Coiled coil</keyword>
<dbReference type="OrthoDB" id="21413at2759"/>
<proteinExistence type="predicted"/>
<evidence type="ECO:0000256" key="1">
    <source>
        <dbReference type="SAM" id="Coils"/>
    </source>
</evidence>
<dbReference type="AlphaFoldDB" id="A0A0D8XBQ0"/>
<name>A0A0D8XBQ0_DICVI</name>
<dbReference type="STRING" id="29172.A0A0D8XBQ0"/>
<gene>
    <name evidence="2" type="ORF">DICVIV_14202</name>
</gene>
<feature type="coiled-coil region" evidence="1">
    <location>
        <begin position="24"/>
        <end position="51"/>
    </location>
</feature>
<reference evidence="2 3" key="1">
    <citation type="submission" date="2013-11" db="EMBL/GenBank/DDBJ databases">
        <title>Draft genome of the bovine lungworm Dictyocaulus viviparus.</title>
        <authorList>
            <person name="Mitreva M."/>
        </authorList>
    </citation>
    <scope>NUCLEOTIDE SEQUENCE [LARGE SCALE GENOMIC DNA]</scope>
    <source>
        <strain evidence="2 3">HannoverDv2000</strain>
    </source>
</reference>
<keyword evidence="3" id="KW-1185">Reference proteome</keyword>
<sequence>MDPPWTRINQERMKAYTNAAEKALNAIKSHLDAKQQELAEYTNLIHCLEELPKKRTHTIMVRKGYHWYFLIEKFKRLQDDAACKS</sequence>